<proteinExistence type="predicted"/>
<keyword evidence="1" id="KW-0175">Coiled coil</keyword>
<feature type="domain" description="DUF547" evidence="3">
    <location>
        <begin position="362"/>
        <end position="414"/>
    </location>
</feature>
<evidence type="ECO:0008006" key="7">
    <source>
        <dbReference type="Google" id="ProtNLM"/>
    </source>
</evidence>
<feature type="compositionally biased region" description="Basic and acidic residues" evidence="2">
    <location>
        <begin position="106"/>
        <end position="116"/>
    </location>
</feature>
<name>A0A067FI67_CITSI</name>
<evidence type="ECO:0000259" key="3">
    <source>
        <dbReference type="Pfam" id="PF04784"/>
    </source>
</evidence>
<dbReference type="InterPro" id="IPR006869">
    <property type="entry name" value="DUF547"/>
</dbReference>
<evidence type="ECO:0000256" key="2">
    <source>
        <dbReference type="SAM" id="MobiDB-lite"/>
    </source>
</evidence>
<dbReference type="Proteomes" id="UP000027120">
    <property type="component" value="Unassembled WGS sequence"/>
</dbReference>
<feature type="domain" description="DUF547" evidence="3">
    <location>
        <begin position="313"/>
        <end position="354"/>
    </location>
</feature>
<dbReference type="Pfam" id="PF14389">
    <property type="entry name" value="Lzipper-MIP1"/>
    <property type="match status" value="1"/>
</dbReference>
<accession>A0A067FI67</accession>
<evidence type="ECO:0000259" key="4">
    <source>
        <dbReference type="Pfam" id="PF14389"/>
    </source>
</evidence>
<dbReference type="PANTHER" id="PTHR23054">
    <property type="entry name" value="TERNARY COMPLEX FACTOR MIP1, LEUCINE-ZIPPER-RELATED"/>
    <property type="match status" value="1"/>
</dbReference>
<organism evidence="5 6">
    <name type="scientific">Citrus sinensis</name>
    <name type="common">Sweet orange</name>
    <name type="synonym">Citrus aurantium var. sinensis</name>
    <dbReference type="NCBI Taxonomy" id="2711"/>
    <lineage>
        <taxon>Eukaryota</taxon>
        <taxon>Viridiplantae</taxon>
        <taxon>Streptophyta</taxon>
        <taxon>Embryophyta</taxon>
        <taxon>Tracheophyta</taxon>
        <taxon>Spermatophyta</taxon>
        <taxon>Magnoliopsida</taxon>
        <taxon>eudicotyledons</taxon>
        <taxon>Gunneridae</taxon>
        <taxon>Pentapetalae</taxon>
        <taxon>rosids</taxon>
        <taxon>malvids</taxon>
        <taxon>Sapindales</taxon>
        <taxon>Rutaceae</taxon>
        <taxon>Aurantioideae</taxon>
        <taxon>Citrus</taxon>
    </lineage>
</organism>
<reference evidence="5 6" key="1">
    <citation type="submission" date="2014-04" db="EMBL/GenBank/DDBJ databases">
        <authorList>
            <consortium name="International Citrus Genome Consortium"/>
            <person name="Gmitter F."/>
            <person name="Chen C."/>
            <person name="Farmerie W."/>
            <person name="Harkins T."/>
            <person name="Desany B."/>
            <person name="Mohiuddin M."/>
            <person name="Kodira C."/>
            <person name="Borodovsky M."/>
            <person name="Lomsadze A."/>
            <person name="Burns P."/>
            <person name="Jenkins J."/>
            <person name="Prochnik S."/>
            <person name="Shu S."/>
            <person name="Chapman J."/>
            <person name="Pitluck S."/>
            <person name="Schmutz J."/>
            <person name="Rokhsar D."/>
        </authorList>
    </citation>
    <scope>NUCLEOTIDE SEQUENCE</scope>
</reference>
<evidence type="ECO:0000256" key="1">
    <source>
        <dbReference type="SAM" id="Coils"/>
    </source>
</evidence>
<sequence>MVLHVSLENAIKKNTMKLSSPSCFSHEAQELLSNIALLETTVSKLEQEMVSLHFQLSQERNERRLAEYRLRHSSSPTLSGCFPDITETLISSSLMSLKHLNAQVHHSSEGDSRPEQGDQLLESTSESSCIESTMEYADDSVVLSHEKKISTKTGFKSSQPVEFRKVPTGMSSKGLWNNPNQLSEEMVRCMKNIFMSLADSALPAKSSALESQCSTLSPRGHLSNSSWWSSSDCSMIQSPQIDMQNNSGVLASENVFDPYRVRGKLSWADIGNYGLAMEVSWMSVGKQQLEYASGALKTFRTLVEQLAKVNPVHLSSNEKLAFWINLYNALIMHAYLAYGVPRNDLKLFSLMQKALLLALQKLKVTEEQRKCAIDEYEPLVAFALSCGMYSSPAISIYTAKNVREELQEAQRDFIRASVGFSSKGKLLVPKMLHCFCKGSVDDANLAVWISHYLPPLQAAFVEQCISQRRQSFLGSRNCGILPFDSRFRYLFLPDKIPH</sequence>
<feature type="domain" description="Ternary complex factor MIP1 leucine-zipper" evidence="4">
    <location>
        <begin position="3"/>
        <end position="59"/>
    </location>
</feature>
<keyword evidence="6" id="KW-1185">Reference proteome</keyword>
<gene>
    <name evidence="5" type="ORF">CISIN_1g009684mg</name>
</gene>
<feature type="coiled-coil region" evidence="1">
    <location>
        <begin position="28"/>
        <end position="62"/>
    </location>
</feature>
<dbReference type="PANTHER" id="PTHR23054:SF53">
    <property type="entry name" value="OS06G0704100 PROTEIN"/>
    <property type="match status" value="1"/>
</dbReference>
<feature type="region of interest" description="Disordered" evidence="2">
    <location>
        <begin position="105"/>
        <end position="125"/>
    </location>
</feature>
<evidence type="ECO:0000313" key="5">
    <source>
        <dbReference type="EMBL" id="KDO67089.1"/>
    </source>
</evidence>
<dbReference type="AlphaFoldDB" id="A0A067FI67"/>
<evidence type="ECO:0000313" key="6">
    <source>
        <dbReference type="Proteomes" id="UP000027120"/>
    </source>
</evidence>
<protein>
    <recommendedName>
        <fullName evidence="7">DUF547 domain-containing protein</fullName>
    </recommendedName>
</protein>
<dbReference type="Pfam" id="PF04784">
    <property type="entry name" value="DUF547"/>
    <property type="match status" value="2"/>
</dbReference>
<dbReference type="SMR" id="A0A067FI67"/>
<dbReference type="InterPro" id="IPR025757">
    <property type="entry name" value="MIP1_Leuzipper"/>
</dbReference>
<dbReference type="EMBL" id="KK784898">
    <property type="protein sequence ID" value="KDO67089.1"/>
    <property type="molecule type" value="Genomic_DNA"/>
</dbReference>